<evidence type="ECO:0000313" key="2">
    <source>
        <dbReference type="Proteomes" id="UP000054559"/>
    </source>
</evidence>
<protein>
    <submittedName>
        <fullName evidence="1">Uncharacterized protein</fullName>
    </submittedName>
</protein>
<dbReference type="AlphaFoldDB" id="A0A0J8RAK2"/>
<reference evidence="2" key="1">
    <citation type="journal article" date="2010" name="Genome Res.">
        <title>Population genomic sequencing of Coccidioides fungi reveals recent hybridization and transposon control.</title>
        <authorList>
            <person name="Neafsey D.E."/>
            <person name="Barker B.M."/>
            <person name="Sharpton T.J."/>
            <person name="Stajich J.E."/>
            <person name="Park D.J."/>
            <person name="Whiston E."/>
            <person name="Hung C.-Y."/>
            <person name="McMahan C."/>
            <person name="White J."/>
            <person name="Sykes S."/>
            <person name="Heiman D."/>
            <person name="Young S."/>
            <person name="Zeng Q."/>
            <person name="Abouelleil A."/>
            <person name="Aftuck L."/>
            <person name="Bessette D."/>
            <person name="Brown A."/>
            <person name="FitzGerald M."/>
            <person name="Lui A."/>
            <person name="Macdonald J.P."/>
            <person name="Priest M."/>
            <person name="Orbach M.J."/>
            <person name="Galgiani J.N."/>
            <person name="Kirkland T.N."/>
            <person name="Cole G.T."/>
            <person name="Birren B.W."/>
            <person name="Henn M.R."/>
            <person name="Taylor J.W."/>
            <person name="Rounsley S.D."/>
        </authorList>
    </citation>
    <scope>NUCLEOTIDE SEQUENCE [LARGE SCALE GENOMIC DNA]</scope>
    <source>
        <strain evidence="2">RMSCC 3703</strain>
    </source>
</reference>
<sequence>MLWHFHDLNTFHRLLVAALASRMETMGTAHRSALPPRRGRALRPLSQTSVPSRVPLMLSMAPSLPLETVSPSTLLPSPSRELDTSLRMAITTQKPSLQPDTR</sequence>
<name>A0A0J8RAK2_COCIT</name>
<organism evidence="1 2">
    <name type="scientific">Coccidioides immitis RMSCC 3703</name>
    <dbReference type="NCBI Taxonomy" id="454286"/>
    <lineage>
        <taxon>Eukaryota</taxon>
        <taxon>Fungi</taxon>
        <taxon>Dikarya</taxon>
        <taxon>Ascomycota</taxon>
        <taxon>Pezizomycotina</taxon>
        <taxon>Eurotiomycetes</taxon>
        <taxon>Eurotiomycetidae</taxon>
        <taxon>Onygenales</taxon>
        <taxon>Onygenaceae</taxon>
        <taxon>Coccidioides</taxon>
    </lineage>
</organism>
<dbReference type="Proteomes" id="UP000054559">
    <property type="component" value="Unassembled WGS sequence"/>
</dbReference>
<dbReference type="EMBL" id="DS268126">
    <property type="protein sequence ID" value="KMU81876.1"/>
    <property type="molecule type" value="Genomic_DNA"/>
</dbReference>
<proteinExistence type="predicted"/>
<evidence type="ECO:0000313" key="1">
    <source>
        <dbReference type="EMBL" id="KMU81876.1"/>
    </source>
</evidence>
<gene>
    <name evidence="1" type="ORF">CISG_02892</name>
</gene>
<accession>A0A0J8RAK2</accession>